<keyword evidence="1" id="KW-0646">Protease inhibitor</keyword>
<keyword evidence="6" id="KW-1185">Reference proteome</keyword>
<dbReference type="EMBL" id="CAKOGL010000015">
    <property type="protein sequence ID" value="CAH2095253.1"/>
    <property type="molecule type" value="Genomic_DNA"/>
</dbReference>
<dbReference type="CDD" id="cd19578">
    <property type="entry name" value="serpinK_insect_SRPN2-like"/>
    <property type="match status" value="1"/>
</dbReference>
<sequence length="456" mass="50712">MWEVLHGGTEPFVWMCMNAVPITICSTNVISTELLESVFGAPSSEDSPSAIIQAVPVSPQPDDPYCIYNDYKYVPSADYDKFDWTLTKRVASSSQENFLISPLGLKLALAILTEAATGTTRTELSSVLSFDNDKKVVRQKFGMILNSLETKSSQYILNLGSRVYVGSTVLPQQRFAAIALESYKTEIKSLDFGNPVNASNAINAWVSNTTEGRITNLVNADDVAGVSALVLNTIFFKGTWQHQFAPNATKPRIFYMSAEANKETPFMKIKDNFFYTESIKFNSKILRMPYMGNKFAMYIIVPNSLTGLSPIFNNLSGLRSELCNLQEYLVDVTLPKFQFEYTSLLDGILKELGIRQAFEDTASFPGLARGQALANRLKISKVLQRSGIEVNELGSTAYSATEISLENKFGEHMMPVAEVVANKPFLFFIQDELTRQLLFTGRVSDPTLFDGALKYN</sequence>
<dbReference type="Pfam" id="PF00079">
    <property type="entry name" value="Serpin"/>
    <property type="match status" value="1"/>
</dbReference>
<dbReference type="InterPro" id="IPR023795">
    <property type="entry name" value="Serpin_CS"/>
</dbReference>
<dbReference type="Gene3D" id="2.30.39.10">
    <property type="entry name" value="Alpha-1-antitrypsin, domain 1"/>
    <property type="match status" value="1"/>
</dbReference>
<dbReference type="InterPro" id="IPR000215">
    <property type="entry name" value="Serpin_fam"/>
</dbReference>
<dbReference type="InterPro" id="IPR042178">
    <property type="entry name" value="Serpin_sf_1"/>
</dbReference>
<dbReference type="Gene3D" id="2.10.310.10">
    <property type="entry name" value="Serpins superfamily"/>
    <property type="match status" value="1"/>
</dbReference>
<dbReference type="InterPro" id="IPR042185">
    <property type="entry name" value="Serpin_sf_2"/>
</dbReference>
<keyword evidence="2" id="KW-0722">Serine protease inhibitor</keyword>
<dbReference type="SUPFAM" id="SSF56574">
    <property type="entry name" value="Serpins"/>
    <property type="match status" value="1"/>
</dbReference>
<accession>A0AAU9UB73</accession>
<dbReference type="PANTHER" id="PTHR11461:SF357">
    <property type="entry name" value="SERINE PROTEASE INHIBITOR 27A"/>
    <property type="match status" value="1"/>
</dbReference>
<organism evidence="5 6">
    <name type="scientific">Euphydryas editha</name>
    <name type="common">Edith's checkerspot</name>
    <dbReference type="NCBI Taxonomy" id="104508"/>
    <lineage>
        <taxon>Eukaryota</taxon>
        <taxon>Metazoa</taxon>
        <taxon>Ecdysozoa</taxon>
        <taxon>Arthropoda</taxon>
        <taxon>Hexapoda</taxon>
        <taxon>Insecta</taxon>
        <taxon>Pterygota</taxon>
        <taxon>Neoptera</taxon>
        <taxon>Endopterygota</taxon>
        <taxon>Lepidoptera</taxon>
        <taxon>Glossata</taxon>
        <taxon>Ditrysia</taxon>
        <taxon>Papilionoidea</taxon>
        <taxon>Nymphalidae</taxon>
        <taxon>Nymphalinae</taxon>
        <taxon>Euphydryas</taxon>
    </lineage>
</organism>
<comment type="similarity">
    <text evidence="3">Belongs to the serpin family.</text>
</comment>
<name>A0AAU9UB73_EUPED</name>
<reference evidence="5" key="1">
    <citation type="submission" date="2022-03" db="EMBL/GenBank/DDBJ databases">
        <authorList>
            <person name="Tunstrom K."/>
        </authorList>
    </citation>
    <scope>NUCLEOTIDE SEQUENCE</scope>
</reference>
<dbReference type="InterPro" id="IPR023796">
    <property type="entry name" value="Serpin_dom"/>
</dbReference>
<feature type="domain" description="Serpin" evidence="4">
    <location>
        <begin position="84"/>
        <end position="446"/>
    </location>
</feature>
<dbReference type="PROSITE" id="PS00284">
    <property type="entry name" value="SERPIN"/>
    <property type="match status" value="1"/>
</dbReference>
<evidence type="ECO:0000313" key="5">
    <source>
        <dbReference type="EMBL" id="CAH2095253.1"/>
    </source>
</evidence>
<gene>
    <name evidence="5" type="ORF">EEDITHA_LOCUS10730</name>
</gene>
<dbReference type="Gene3D" id="3.30.497.10">
    <property type="entry name" value="Antithrombin, subunit I, domain 2"/>
    <property type="match status" value="1"/>
</dbReference>
<dbReference type="GO" id="GO:0004867">
    <property type="term" value="F:serine-type endopeptidase inhibitor activity"/>
    <property type="evidence" value="ECO:0007669"/>
    <property type="project" value="UniProtKB-KW"/>
</dbReference>
<evidence type="ECO:0000256" key="1">
    <source>
        <dbReference type="ARBA" id="ARBA00022690"/>
    </source>
</evidence>
<dbReference type="PANTHER" id="PTHR11461">
    <property type="entry name" value="SERINE PROTEASE INHIBITOR, SERPIN"/>
    <property type="match status" value="1"/>
</dbReference>
<evidence type="ECO:0000256" key="3">
    <source>
        <dbReference type="RuleBase" id="RU000411"/>
    </source>
</evidence>
<evidence type="ECO:0000256" key="2">
    <source>
        <dbReference type="ARBA" id="ARBA00022900"/>
    </source>
</evidence>
<dbReference type="SMART" id="SM00093">
    <property type="entry name" value="SERPIN"/>
    <property type="match status" value="1"/>
</dbReference>
<dbReference type="GO" id="GO:0005615">
    <property type="term" value="C:extracellular space"/>
    <property type="evidence" value="ECO:0007669"/>
    <property type="project" value="InterPro"/>
</dbReference>
<protein>
    <recommendedName>
        <fullName evidence="4">Serpin domain-containing protein</fullName>
    </recommendedName>
</protein>
<dbReference type="AlphaFoldDB" id="A0AAU9UB73"/>
<evidence type="ECO:0000259" key="4">
    <source>
        <dbReference type="SMART" id="SM00093"/>
    </source>
</evidence>
<dbReference type="Proteomes" id="UP001153954">
    <property type="component" value="Unassembled WGS sequence"/>
</dbReference>
<evidence type="ECO:0000313" key="6">
    <source>
        <dbReference type="Proteomes" id="UP001153954"/>
    </source>
</evidence>
<proteinExistence type="inferred from homology"/>
<comment type="caution">
    <text evidence="5">The sequence shown here is derived from an EMBL/GenBank/DDBJ whole genome shotgun (WGS) entry which is preliminary data.</text>
</comment>
<dbReference type="InterPro" id="IPR036186">
    <property type="entry name" value="Serpin_sf"/>
</dbReference>